<feature type="compositionally biased region" description="Polar residues" evidence="1">
    <location>
        <begin position="1"/>
        <end position="12"/>
    </location>
</feature>
<name>A0A8H6XMA6_9AGAR</name>
<dbReference type="Pfam" id="PF18759">
    <property type="entry name" value="Plavaka"/>
    <property type="match status" value="1"/>
</dbReference>
<reference evidence="2" key="1">
    <citation type="submission" date="2020-05" db="EMBL/GenBank/DDBJ databases">
        <title>Mycena genomes resolve the evolution of fungal bioluminescence.</title>
        <authorList>
            <person name="Tsai I.J."/>
        </authorList>
    </citation>
    <scope>NUCLEOTIDE SEQUENCE</scope>
    <source>
        <strain evidence="2">160909Yilan</strain>
    </source>
</reference>
<dbReference type="Proteomes" id="UP000623467">
    <property type="component" value="Unassembled WGS sequence"/>
</dbReference>
<dbReference type="OrthoDB" id="3208495at2759"/>
<evidence type="ECO:0000313" key="3">
    <source>
        <dbReference type="Proteomes" id="UP000623467"/>
    </source>
</evidence>
<evidence type="ECO:0000256" key="1">
    <source>
        <dbReference type="SAM" id="MobiDB-lite"/>
    </source>
</evidence>
<evidence type="ECO:0000313" key="2">
    <source>
        <dbReference type="EMBL" id="KAF7344310.1"/>
    </source>
</evidence>
<proteinExistence type="predicted"/>
<protein>
    <submittedName>
        <fullName evidence="2">Uncharacterized protein</fullName>
    </submittedName>
</protein>
<feature type="region of interest" description="Disordered" evidence="1">
    <location>
        <begin position="1"/>
        <end position="118"/>
    </location>
</feature>
<accession>A0A8H6XMA6</accession>
<keyword evidence="3" id="KW-1185">Reference proteome</keyword>
<gene>
    <name evidence="2" type="ORF">MSAN_01911900</name>
</gene>
<feature type="compositionally biased region" description="Polar residues" evidence="1">
    <location>
        <begin position="45"/>
        <end position="67"/>
    </location>
</feature>
<comment type="caution">
    <text evidence="2">The sequence shown here is derived from an EMBL/GenBank/DDBJ whole genome shotgun (WGS) entry which is preliminary data.</text>
</comment>
<dbReference type="InterPro" id="IPR041078">
    <property type="entry name" value="Plavaka"/>
</dbReference>
<organism evidence="2 3">
    <name type="scientific">Mycena sanguinolenta</name>
    <dbReference type="NCBI Taxonomy" id="230812"/>
    <lineage>
        <taxon>Eukaryota</taxon>
        <taxon>Fungi</taxon>
        <taxon>Dikarya</taxon>
        <taxon>Basidiomycota</taxon>
        <taxon>Agaricomycotina</taxon>
        <taxon>Agaricomycetes</taxon>
        <taxon>Agaricomycetidae</taxon>
        <taxon>Agaricales</taxon>
        <taxon>Marasmiineae</taxon>
        <taxon>Mycenaceae</taxon>
        <taxon>Mycena</taxon>
    </lineage>
</organism>
<dbReference type="EMBL" id="JACAZH010000021">
    <property type="protein sequence ID" value="KAF7344310.1"/>
    <property type="molecule type" value="Genomic_DNA"/>
</dbReference>
<sequence length="472" mass="52443">MAKYDTQSSLSKHQAKCKHVTAADPSLDDALAKRHARKRRKTETQHITVGLSSAVTAQSSTNITQASDDFDMSDAPPISEPDMIPSEPDVNNSDAPESAPVPGVLPQILATGRPPRTRRPTWKLLQRQPEMPAEPVLPPIAEDDTDRTPPPTISAYVWKAVKTVQNSFGLSREYPSVPTHDPDKLLNPPILSNIPPPAGQADAVDSRLAPPTTVDTVAVAARSWDSLLGPFKNSTIFGLMNWMWTGSPMKSIQEMVKLVSFLKSNQFNKANLEGFDIAAETSKFDALLEGSGEKSDGSRRKHFTTSPVKDGWREVSIDIQVPDGKTHLSYDDVPVFSVPGLHLRNLTEVIKVAVQDRSSRFFHYTPFKQFWKENTTNEGQRVYDEIYTADAFITAHEKLQRQPPEPGCTLEHIILALMFWSDSTHLANFGTASLWPLYLFFGNQSKWVHGKPRAGACHHVAYMPKLPDDFND</sequence>
<dbReference type="AlphaFoldDB" id="A0A8H6XMA6"/>